<comment type="caution">
    <text evidence="15">The sequence shown here is derived from an EMBL/GenBank/DDBJ whole genome shotgun (WGS) entry which is preliminary data.</text>
</comment>
<dbReference type="CDD" id="cd00082">
    <property type="entry name" value="HisKA"/>
    <property type="match status" value="1"/>
</dbReference>
<name>A0A2T3JMC3_9GAMM</name>
<evidence type="ECO:0000256" key="2">
    <source>
        <dbReference type="ARBA" id="ARBA00004141"/>
    </source>
</evidence>
<accession>A0A2T3JMC3</accession>
<dbReference type="GO" id="GO:0000155">
    <property type="term" value="F:phosphorelay sensor kinase activity"/>
    <property type="evidence" value="ECO:0007669"/>
    <property type="project" value="InterPro"/>
</dbReference>
<dbReference type="CDD" id="cd00075">
    <property type="entry name" value="HATPase"/>
    <property type="match status" value="1"/>
</dbReference>
<dbReference type="SUPFAM" id="SSF55874">
    <property type="entry name" value="ATPase domain of HSP90 chaperone/DNA topoisomerase II/histidine kinase"/>
    <property type="match status" value="1"/>
</dbReference>
<evidence type="ECO:0000256" key="12">
    <source>
        <dbReference type="ARBA" id="ARBA00023136"/>
    </source>
</evidence>
<dbReference type="AlphaFoldDB" id="A0A2T3JMC3"/>
<evidence type="ECO:0000256" key="1">
    <source>
        <dbReference type="ARBA" id="ARBA00000085"/>
    </source>
</evidence>
<dbReference type="Pfam" id="PF08521">
    <property type="entry name" value="2CSK_N"/>
    <property type="match status" value="1"/>
</dbReference>
<dbReference type="SMART" id="SM00388">
    <property type="entry name" value="HisKA"/>
    <property type="match status" value="1"/>
</dbReference>
<evidence type="ECO:0000256" key="5">
    <source>
        <dbReference type="ARBA" id="ARBA00022679"/>
    </source>
</evidence>
<keyword evidence="12 13" id="KW-0472">Membrane</keyword>
<dbReference type="GO" id="GO:0005524">
    <property type="term" value="F:ATP binding"/>
    <property type="evidence" value="ECO:0007669"/>
    <property type="project" value="UniProtKB-KW"/>
</dbReference>
<dbReference type="EMBL" id="PYMJ01000004">
    <property type="protein sequence ID" value="PSU50184.1"/>
    <property type="molecule type" value="Genomic_DNA"/>
</dbReference>
<keyword evidence="5" id="KW-0808">Transferase</keyword>
<evidence type="ECO:0000256" key="10">
    <source>
        <dbReference type="ARBA" id="ARBA00022989"/>
    </source>
</evidence>
<dbReference type="Gene3D" id="1.10.287.130">
    <property type="match status" value="1"/>
</dbReference>
<dbReference type="GO" id="GO:0005886">
    <property type="term" value="C:plasma membrane"/>
    <property type="evidence" value="ECO:0007669"/>
    <property type="project" value="TreeGrafter"/>
</dbReference>
<evidence type="ECO:0000256" key="7">
    <source>
        <dbReference type="ARBA" id="ARBA00022741"/>
    </source>
</evidence>
<dbReference type="SMART" id="SM00387">
    <property type="entry name" value="HATPase_c"/>
    <property type="match status" value="1"/>
</dbReference>
<feature type="transmembrane region" description="Helical" evidence="13">
    <location>
        <begin position="20"/>
        <end position="39"/>
    </location>
</feature>
<comment type="subcellular location">
    <subcellularLocation>
        <location evidence="2">Membrane</location>
        <topology evidence="2">Multi-pass membrane protein</topology>
    </subcellularLocation>
</comment>
<evidence type="ECO:0000256" key="6">
    <source>
        <dbReference type="ARBA" id="ARBA00022692"/>
    </source>
</evidence>
<feature type="domain" description="Histidine kinase" evidence="14">
    <location>
        <begin position="266"/>
        <end position="485"/>
    </location>
</feature>
<dbReference type="InterPro" id="IPR013727">
    <property type="entry name" value="2CSK_N"/>
</dbReference>
<protein>
    <recommendedName>
        <fullName evidence="3">histidine kinase</fullName>
        <ecNumber evidence="3">2.7.13.3</ecNumber>
    </recommendedName>
</protein>
<dbReference type="InterPro" id="IPR036097">
    <property type="entry name" value="HisK_dim/P_sf"/>
</dbReference>
<evidence type="ECO:0000256" key="3">
    <source>
        <dbReference type="ARBA" id="ARBA00012438"/>
    </source>
</evidence>
<dbReference type="Pfam" id="PF00512">
    <property type="entry name" value="HisKA"/>
    <property type="match status" value="1"/>
</dbReference>
<dbReference type="InterPro" id="IPR036890">
    <property type="entry name" value="HATPase_C_sf"/>
</dbReference>
<dbReference type="Gene3D" id="3.30.565.10">
    <property type="entry name" value="Histidine kinase-like ATPase, C-terminal domain"/>
    <property type="match status" value="1"/>
</dbReference>
<evidence type="ECO:0000313" key="15">
    <source>
        <dbReference type="EMBL" id="PSU50184.1"/>
    </source>
</evidence>
<keyword evidence="9" id="KW-0067">ATP-binding</keyword>
<evidence type="ECO:0000313" key="16">
    <source>
        <dbReference type="Proteomes" id="UP000240987"/>
    </source>
</evidence>
<evidence type="ECO:0000259" key="14">
    <source>
        <dbReference type="PROSITE" id="PS50109"/>
    </source>
</evidence>
<keyword evidence="4" id="KW-0597">Phosphoprotein</keyword>
<dbReference type="RefSeq" id="WP_107241799.1">
    <property type="nucleotide sequence ID" value="NZ_PYMJ01000004.1"/>
</dbReference>
<dbReference type="PANTHER" id="PTHR45436">
    <property type="entry name" value="SENSOR HISTIDINE KINASE YKOH"/>
    <property type="match status" value="1"/>
</dbReference>
<feature type="transmembrane region" description="Helical" evidence="13">
    <location>
        <begin position="188"/>
        <end position="209"/>
    </location>
</feature>
<keyword evidence="7" id="KW-0547">Nucleotide-binding</keyword>
<dbReference type="EC" id="2.7.13.3" evidence="3"/>
<dbReference type="Proteomes" id="UP000240987">
    <property type="component" value="Unassembled WGS sequence"/>
</dbReference>
<dbReference type="OrthoDB" id="9809766at2"/>
<dbReference type="InterPro" id="IPR003661">
    <property type="entry name" value="HisK_dim/P_dom"/>
</dbReference>
<evidence type="ECO:0000256" key="9">
    <source>
        <dbReference type="ARBA" id="ARBA00022840"/>
    </source>
</evidence>
<dbReference type="PANTHER" id="PTHR45436:SF14">
    <property type="entry name" value="SENSOR PROTEIN QSEC"/>
    <property type="match status" value="1"/>
</dbReference>
<dbReference type="PRINTS" id="PR00344">
    <property type="entry name" value="BCTRLSENSOR"/>
</dbReference>
<dbReference type="InterPro" id="IPR005467">
    <property type="entry name" value="His_kinase_dom"/>
</dbReference>
<keyword evidence="10 13" id="KW-1133">Transmembrane helix</keyword>
<evidence type="ECO:0000256" key="4">
    <source>
        <dbReference type="ARBA" id="ARBA00022553"/>
    </source>
</evidence>
<dbReference type="SUPFAM" id="SSF47384">
    <property type="entry name" value="Homodimeric domain of signal transducing histidine kinase"/>
    <property type="match status" value="1"/>
</dbReference>
<gene>
    <name evidence="15" type="ORF">C9J12_05475</name>
</gene>
<dbReference type="InterPro" id="IPR003594">
    <property type="entry name" value="HATPase_dom"/>
</dbReference>
<keyword evidence="6 13" id="KW-0812">Transmembrane</keyword>
<evidence type="ECO:0000256" key="13">
    <source>
        <dbReference type="SAM" id="Phobius"/>
    </source>
</evidence>
<dbReference type="InterPro" id="IPR050428">
    <property type="entry name" value="TCS_sensor_his_kinase"/>
</dbReference>
<evidence type="ECO:0000256" key="11">
    <source>
        <dbReference type="ARBA" id="ARBA00023012"/>
    </source>
</evidence>
<dbReference type="InterPro" id="IPR004358">
    <property type="entry name" value="Sig_transdc_His_kin-like_C"/>
</dbReference>
<proteinExistence type="predicted"/>
<sequence length="486" mass="54514">MSDKKPSNPDLFSIKRRLTLTTITVASVLVLLSWILTFYETRHEIDEVYDARLGQSAKILALSMPHMLQEPADIRTKAYSDWYHDIQIYADDDDTVTTFGHPYEQNLMFQFFTPTEVILKSPGAPTTLIGDVNQPGFSFVTINNEEWRRFQIQLPPQPDMNQAAFLVTAERHAIRSELINEIAISTGLPQLVLIPILALTIIFLVNKFLQPIDDLRKAIAQRNINKLDSIHVPQPTVELAPLVNQLNYLFAELDKAWQRERRLTRTAAHELKTPLAVLRLNAENALNSSNKNELKNDLTNILHGIDRTDRLIQQLLMLSKVEAAQAFHPEPIEVMACLRDVIASLAPIALKQKQELSLDGPDIVMTQGNAMLLSILFSNIIDNATRYSGTHSSIEITATCKNNHEMLASDMVEVIVHDNGTTIQHDVRDKIFEKFFRGNTERGDGAGLGMSIVADIATMHGGNVRLLPPTDQQGNAFLISLPCDQS</sequence>
<keyword evidence="11" id="KW-0902">Two-component regulatory system</keyword>
<evidence type="ECO:0000256" key="8">
    <source>
        <dbReference type="ARBA" id="ARBA00022777"/>
    </source>
</evidence>
<reference evidence="15 16" key="1">
    <citation type="submission" date="2018-01" db="EMBL/GenBank/DDBJ databases">
        <title>Whole genome sequencing of Histamine producing bacteria.</title>
        <authorList>
            <person name="Butler K."/>
        </authorList>
    </citation>
    <scope>NUCLEOTIDE SEQUENCE [LARGE SCALE GENOMIC DNA]</scope>
    <source>
        <strain evidence="15 16">JCM 12947</strain>
    </source>
</reference>
<keyword evidence="8 15" id="KW-0418">Kinase</keyword>
<dbReference type="PROSITE" id="PS50109">
    <property type="entry name" value="HIS_KIN"/>
    <property type="match status" value="1"/>
</dbReference>
<organism evidence="15 16">
    <name type="scientific">Photobacterium frigidiphilum</name>
    <dbReference type="NCBI Taxonomy" id="264736"/>
    <lineage>
        <taxon>Bacteria</taxon>
        <taxon>Pseudomonadati</taxon>
        <taxon>Pseudomonadota</taxon>
        <taxon>Gammaproteobacteria</taxon>
        <taxon>Vibrionales</taxon>
        <taxon>Vibrionaceae</taxon>
        <taxon>Photobacterium</taxon>
    </lineage>
</organism>
<dbReference type="Pfam" id="PF02518">
    <property type="entry name" value="HATPase_c"/>
    <property type="match status" value="1"/>
</dbReference>
<comment type="catalytic activity">
    <reaction evidence="1">
        <text>ATP + protein L-histidine = ADP + protein N-phospho-L-histidine.</text>
        <dbReference type="EC" id="2.7.13.3"/>
    </reaction>
</comment>
<keyword evidence="16" id="KW-1185">Reference proteome</keyword>